<feature type="transmembrane region" description="Helical" evidence="2">
    <location>
        <begin position="471"/>
        <end position="491"/>
    </location>
</feature>
<evidence type="ECO:0008006" key="5">
    <source>
        <dbReference type="Google" id="ProtNLM"/>
    </source>
</evidence>
<name>A0ABX0ZJV6_9ACTN</name>
<feature type="transmembrane region" description="Helical" evidence="2">
    <location>
        <begin position="544"/>
        <end position="567"/>
    </location>
</feature>
<feature type="transmembrane region" description="Helical" evidence="2">
    <location>
        <begin position="231"/>
        <end position="254"/>
    </location>
</feature>
<feature type="transmembrane region" description="Helical" evidence="2">
    <location>
        <begin position="170"/>
        <end position="193"/>
    </location>
</feature>
<feature type="transmembrane region" description="Helical" evidence="2">
    <location>
        <begin position="55"/>
        <end position="75"/>
    </location>
</feature>
<evidence type="ECO:0000256" key="1">
    <source>
        <dbReference type="SAM" id="MobiDB-lite"/>
    </source>
</evidence>
<feature type="transmembrane region" description="Helical" evidence="2">
    <location>
        <begin position="671"/>
        <end position="690"/>
    </location>
</feature>
<keyword evidence="2" id="KW-1133">Transmembrane helix</keyword>
<comment type="caution">
    <text evidence="3">The sequence shown here is derived from an EMBL/GenBank/DDBJ whole genome shotgun (WGS) entry which is preliminary data.</text>
</comment>
<feature type="transmembrane region" description="Helical" evidence="2">
    <location>
        <begin position="497"/>
        <end position="514"/>
    </location>
</feature>
<feature type="transmembrane region" description="Helical" evidence="2">
    <location>
        <begin position="596"/>
        <end position="612"/>
    </location>
</feature>
<dbReference type="Proteomes" id="UP000734511">
    <property type="component" value="Unassembled WGS sequence"/>
</dbReference>
<feature type="transmembrane region" description="Helical" evidence="2">
    <location>
        <begin position="199"/>
        <end position="219"/>
    </location>
</feature>
<feature type="transmembrane region" description="Helical" evidence="2">
    <location>
        <begin position="371"/>
        <end position="392"/>
    </location>
</feature>
<keyword evidence="2" id="KW-0472">Membrane</keyword>
<accession>A0ABX0ZJV6</accession>
<evidence type="ECO:0000313" key="4">
    <source>
        <dbReference type="Proteomes" id="UP000734511"/>
    </source>
</evidence>
<protein>
    <recommendedName>
        <fullName evidence="5">Beta-carotene 15,15'-monooxygenase</fullName>
    </recommendedName>
</protein>
<reference evidence="3 4" key="1">
    <citation type="submission" date="2020-03" db="EMBL/GenBank/DDBJ databases">
        <title>WGS of actinomycetes isolated from Thailand.</title>
        <authorList>
            <person name="Thawai C."/>
        </authorList>
    </citation>
    <scope>NUCLEOTIDE SEQUENCE [LARGE SCALE GENOMIC DNA]</scope>
    <source>
        <strain evidence="3 4">PRB2-1</strain>
    </source>
</reference>
<evidence type="ECO:0000256" key="2">
    <source>
        <dbReference type="SAM" id="Phobius"/>
    </source>
</evidence>
<dbReference type="InterPro" id="IPR058062">
    <property type="entry name" value="SCO7613_C"/>
</dbReference>
<feature type="transmembrane region" description="Helical" evidence="2">
    <location>
        <begin position="146"/>
        <end position="163"/>
    </location>
</feature>
<dbReference type="NCBIfam" id="NF047321">
    <property type="entry name" value="SCO7613_CTERM"/>
    <property type="match status" value="1"/>
</dbReference>
<feature type="region of interest" description="Disordered" evidence="1">
    <location>
        <begin position="426"/>
        <end position="469"/>
    </location>
</feature>
<gene>
    <name evidence="3" type="ORF">HCN08_08275</name>
</gene>
<feature type="transmembrane region" description="Helical" evidence="2">
    <location>
        <begin position="28"/>
        <end position="48"/>
    </location>
</feature>
<dbReference type="RefSeq" id="WP_167982250.1">
    <property type="nucleotide sequence ID" value="NZ_JAATEJ010000004.1"/>
</dbReference>
<feature type="transmembrane region" description="Helical" evidence="2">
    <location>
        <begin position="301"/>
        <end position="324"/>
    </location>
</feature>
<organism evidence="3 4">
    <name type="scientific">Actinacidiphila epipremni</name>
    <dbReference type="NCBI Taxonomy" id="2053013"/>
    <lineage>
        <taxon>Bacteria</taxon>
        <taxon>Bacillati</taxon>
        <taxon>Actinomycetota</taxon>
        <taxon>Actinomycetes</taxon>
        <taxon>Kitasatosporales</taxon>
        <taxon>Streptomycetaceae</taxon>
        <taxon>Actinacidiphila</taxon>
    </lineage>
</organism>
<feature type="transmembrane region" description="Helical" evidence="2">
    <location>
        <begin position="344"/>
        <end position="364"/>
    </location>
</feature>
<feature type="transmembrane region" description="Helical" evidence="2">
    <location>
        <begin position="260"/>
        <end position="280"/>
    </location>
</feature>
<sequence length="784" mass="77634">MLLTLGGLLLVLAGMVFVLVNWGRLGIGGRAAVLGGITLAGLAAPWPLRRRGLDATAETASCVGLALVLLDAYAARAAGLAGLDGIGGIGGIGGYGYWAAVTALTAAGAAWYGRVSRSVLVPYAALLLLQLPAPLAAGALHVHATGFAYALLVTACLDAAMAARPAVRHAAGAAAATCTAGAALVAAAVAYSADGYGPALRGCAPLVLAACLGLGAARLTALTPTTRWSCAAPAGLALTAAGAAPLLLALPSGWSPLGEAAPAALLAGVALAWPGTTWWPGELPDRGGSSKGGPGRPERPLVGGLLAAAAFVLGLTGVEVLPLFLRAVAEPLRGARDFPAGWHVAGVVPVVAALLAVVTAAAAVRLRSAPMSLWLTAVACALAAALMLPVAVGGPYPAAVALPTTLAVCAAAVLVRQGPWPTGAITAPWRPAGRPAPPAAPQPTGAATAPWQPAAADRPTSPAPRPAAPGATLRATAVCTLLTAGPVALAWAQPRDAAALAVWGVAAVLAGGLAARGWFTAAAQGFAVVALGVEAVRAGEAAGWPAYVTGFVVLGVAAGTVPVAAALKAGAVEYPGYALGALGVLMTAAHPRELSLALALAGALAAGVALRADRRRAGAAGAAVLLEASVWVRLALAGVHAPEPYTLGVSAVLLALGFVRRRRDPAVSSWAAYGPGLGSTLVPSLFAAWADAHWQRPLLLGLGALAVTLLGAKYRLSAPLLTGGAVLLGDAGHELAPTVVQSLGLLPHWVPVAVAGALLVYVGATYERRLVAARRLRHTFRSLT</sequence>
<feature type="compositionally biased region" description="Low complexity" evidence="1">
    <location>
        <begin position="442"/>
        <end position="460"/>
    </location>
</feature>
<dbReference type="EMBL" id="JAATEJ010000004">
    <property type="protein sequence ID" value="NJP43397.1"/>
    <property type="molecule type" value="Genomic_DNA"/>
</dbReference>
<keyword evidence="4" id="KW-1185">Reference proteome</keyword>
<feature type="transmembrane region" description="Helical" evidence="2">
    <location>
        <begin position="120"/>
        <end position="140"/>
    </location>
</feature>
<evidence type="ECO:0000313" key="3">
    <source>
        <dbReference type="EMBL" id="NJP43397.1"/>
    </source>
</evidence>
<feature type="transmembrane region" description="Helical" evidence="2">
    <location>
        <begin position="574"/>
        <end position="590"/>
    </location>
</feature>
<feature type="transmembrane region" description="Helical" evidence="2">
    <location>
        <begin position="748"/>
        <end position="766"/>
    </location>
</feature>
<proteinExistence type="predicted"/>
<keyword evidence="2" id="KW-0812">Transmembrane</keyword>
<feature type="transmembrane region" description="Helical" evidence="2">
    <location>
        <begin position="95"/>
        <end position="113"/>
    </location>
</feature>